<comment type="caution">
    <text evidence="2">The sequence shown here is derived from an EMBL/GenBank/DDBJ whole genome shotgun (WGS) entry which is preliminary data.</text>
</comment>
<reference evidence="2 3" key="1">
    <citation type="submission" date="2019-07" db="EMBL/GenBank/DDBJ databases">
        <authorList>
            <person name="Park Y.J."/>
            <person name="Jeong S.E."/>
            <person name="Jung H.S."/>
        </authorList>
    </citation>
    <scope>NUCLEOTIDE SEQUENCE [LARGE SCALE GENOMIC DNA]</scope>
    <source>
        <strain evidence="3">P16(2019)</strain>
    </source>
</reference>
<evidence type="ECO:0000256" key="1">
    <source>
        <dbReference type="SAM" id="Phobius"/>
    </source>
</evidence>
<keyword evidence="1" id="KW-0812">Transmembrane</keyword>
<dbReference type="OrthoDB" id="9877155at2"/>
<feature type="transmembrane region" description="Helical" evidence="1">
    <location>
        <begin position="12"/>
        <end position="28"/>
    </location>
</feature>
<dbReference type="EMBL" id="VLXZ01000002">
    <property type="protein sequence ID" value="TSB47901.1"/>
    <property type="molecule type" value="Genomic_DNA"/>
</dbReference>
<protein>
    <submittedName>
        <fullName evidence="2">Uncharacterized protein</fullName>
    </submittedName>
</protein>
<dbReference type="AlphaFoldDB" id="A0A554A2I3"/>
<sequence>MRQMVSWLKRCVWTILLFGTVYFILYLIDQTSWNPGWWNDRIFERIQTAVPEGWFVNQFAFFDLYEFNFLITVLGVGMILGIIWDLYYYVLLNKKEDQSDGGYT</sequence>
<feature type="transmembrane region" description="Helical" evidence="1">
    <location>
        <begin position="69"/>
        <end position="90"/>
    </location>
</feature>
<keyword evidence="1" id="KW-0472">Membrane</keyword>
<organism evidence="2 3">
    <name type="scientific">Alkalicoccobacillus porphyridii</name>
    <dbReference type="NCBI Taxonomy" id="2597270"/>
    <lineage>
        <taxon>Bacteria</taxon>
        <taxon>Bacillati</taxon>
        <taxon>Bacillota</taxon>
        <taxon>Bacilli</taxon>
        <taxon>Bacillales</taxon>
        <taxon>Bacillaceae</taxon>
        <taxon>Alkalicoccobacillus</taxon>
    </lineage>
</organism>
<gene>
    <name evidence="2" type="ORF">FN960_05185</name>
</gene>
<name>A0A554A2I3_9BACI</name>
<keyword evidence="3" id="KW-1185">Reference proteome</keyword>
<keyword evidence="1" id="KW-1133">Transmembrane helix</keyword>
<evidence type="ECO:0000313" key="2">
    <source>
        <dbReference type="EMBL" id="TSB47901.1"/>
    </source>
</evidence>
<proteinExistence type="predicted"/>
<evidence type="ECO:0000313" key="3">
    <source>
        <dbReference type="Proteomes" id="UP000318521"/>
    </source>
</evidence>
<dbReference type="RefSeq" id="WP_143847556.1">
    <property type="nucleotide sequence ID" value="NZ_VLXZ01000002.1"/>
</dbReference>
<accession>A0A554A2I3</accession>
<dbReference type="Proteomes" id="UP000318521">
    <property type="component" value="Unassembled WGS sequence"/>
</dbReference>